<dbReference type="Proteomes" id="UP000326907">
    <property type="component" value="Unassembled WGS sequence"/>
</dbReference>
<dbReference type="SUPFAM" id="SSF46785">
    <property type="entry name" value="Winged helix' DNA-binding domain"/>
    <property type="match status" value="1"/>
</dbReference>
<keyword evidence="2" id="KW-0238">DNA-binding</keyword>
<organism evidence="5 6">
    <name type="scientific">Streptomyces arboris</name>
    <dbReference type="NCBI Taxonomy" id="2600619"/>
    <lineage>
        <taxon>Bacteria</taxon>
        <taxon>Bacillati</taxon>
        <taxon>Actinomycetota</taxon>
        <taxon>Actinomycetes</taxon>
        <taxon>Kitasatosporales</taxon>
        <taxon>Streptomycetaceae</taxon>
        <taxon>Streptomyces</taxon>
    </lineage>
</organism>
<dbReference type="PANTHER" id="PTHR33204:SF18">
    <property type="entry name" value="TRANSCRIPTIONAL REGULATORY PROTEIN"/>
    <property type="match status" value="1"/>
</dbReference>
<dbReference type="Pfam" id="PF02036">
    <property type="entry name" value="SCP2"/>
    <property type="match status" value="1"/>
</dbReference>
<evidence type="ECO:0000256" key="3">
    <source>
        <dbReference type="ARBA" id="ARBA00023163"/>
    </source>
</evidence>
<dbReference type="Pfam" id="PF01638">
    <property type="entry name" value="HxlR"/>
    <property type="match status" value="1"/>
</dbReference>
<proteinExistence type="predicted"/>
<comment type="caution">
    <text evidence="5">The sequence shown here is derived from an EMBL/GenBank/DDBJ whole genome shotgun (WGS) entry which is preliminary data.</text>
</comment>
<name>A0A5N5EKP5_9ACTN</name>
<evidence type="ECO:0000256" key="1">
    <source>
        <dbReference type="ARBA" id="ARBA00023015"/>
    </source>
</evidence>
<protein>
    <submittedName>
        <fullName evidence="5">Transcriptional regulator</fullName>
    </submittedName>
</protein>
<dbReference type="PROSITE" id="PS51118">
    <property type="entry name" value="HTH_HXLR"/>
    <property type="match status" value="1"/>
</dbReference>
<dbReference type="InterPro" id="IPR036527">
    <property type="entry name" value="SCP2_sterol-bd_dom_sf"/>
</dbReference>
<accession>A0A5N5EKP5</accession>
<dbReference type="Gene3D" id="1.10.10.10">
    <property type="entry name" value="Winged helix-like DNA-binding domain superfamily/Winged helix DNA-binding domain"/>
    <property type="match status" value="1"/>
</dbReference>
<keyword evidence="3" id="KW-0804">Transcription</keyword>
<reference evidence="5 6" key="1">
    <citation type="submission" date="2019-09" db="EMBL/GenBank/DDBJ databases">
        <authorList>
            <person name="Liu P."/>
        </authorList>
    </citation>
    <scope>NUCLEOTIDE SEQUENCE [LARGE SCALE GENOMIC DNA]</scope>
    <source>
        <strain evidence="5 6">TRM68085</strain>
    </source>
</reference>
<evidence type="ECO:0000259" key="4">
    <source>
        <dbReference type="PROSITE" id="PS51118"/>
    </source>
</evidence>
<evidence type="ECO:0000313" key="5">
    <source>
        <dbReference type="EMBL" id="KAB2590381.1"/>
    </source>
</evidence>
<dbReference type="Gene3D" id="3.30.1050.10">
    <property type="entry name" value="SCP2 sterol-binding domain"/>
    <property type="match status" value="1"/>
</dbReference>
<sequence>MLLSRTRVKEAAVKRDYGQFCGLAAGLDIIGERWTLLIVRELLIGPARFKGLLENLPGIGPNLLTDRLRMLGDHGLVEQVSVADDGRARLYRLTASGQELREPVLALARWGLKFLDASDADGATRAAWGFLAVQAMIVDDAVPQVDEVYEFRVSEQIFQILVRDGRVSFERGAVAEPSLTIECDAGTFVRVGARMLSPFQALATGDVRIKGDPEAVLRCTLMLGLD</sequence>
<dbReference type="GO" id="GO:0003677">
    <property type="term" value="F:DNA binding"/>
    <property type="evidence" value="ECO:0007669"/>
    <property type="project" value="UniProtKB-KW"/>
</dbReference>
<keyword evidence="1" id="KW-0805">Transcription regulation</keyword>
<dbReference type="SUPFAM" id="SSF55718">
    <property type="entry name" value="SCP-like"/>
    <property type="match status" value="1"/>
</dbReference>
<keyword evidence="6" id="KW-1185">Reference proteome</keyword>
<dbReference type="InterPro" id="IPR003033">
    <property type="entry name" value="SCP2_sterol-bd_dom"/>
</dbReference>
<dbReference type="InterPro" id="IPR002577">
    <property type="entry name" value="HTH_HxlR"/>
</dbReference>
<dbReference type="AlphaFoldDB" id="A0A5N5EKP5"/>
<dbReference type="PANTHER" id="PTHR33204">
    <property type="entry name" value="TRANSCRIPTIONAL REGULATOR, MARR FAMILY"/>
    <property type="match status" value="1"/>
</dbReference>
<evidence type="ECO:0000256" key="2">
    <source>
        <dbReference type="ARBA" id="ARBA00023125"/>
    </source>
</evidence>
<dbReference type="InterPro" id="IPR036390">
    <property type="entry name" value="WH_DNA-bd_sf"/>
</dbReference>
<dbReference type="EMBL" id="VYUA01000020">
    <property type="protein sequence ID" value="KAB2590381.1"/>
    <property type="molecule type" value="Genomic_DNA"/>
</dbReference>
<feature type="domain" description="HTH hxlR-type" evidence="4">
    <location>
        <begin position="21"/>
        <end position="119"/>
    </location>
</feature>
<evidence type="ECO:0000313" key="6">
    <source>
        <dbReference type="Proteomes" id="UP000326907"/>
    </source>
</evidence>
<dbReference type="InterPro" id="IPR036388">
    <property type="entry name" value="WH-like_DNA-bd_sf"/>
</dbReference>
<gene>
    <name evidence="5" type="ORF">F5983_21580</name>
</gene>